<dbReference type="Proteomes" id="UP000218263">
    <property type="component" value="Chromosome"/>
</dbReference>
<dbReference type="InterPro" id="IPR002173">
    <property type="entry name" value="Carboh/pur_kinase_PfkB_CS"/>
</dbReference>
<gene>
    <name evidence="6" type="primary">pfkB</name>
    <name evidence="6" type="ORF">MgSA37_03233</name>
</gene>
<dbReference type="InterPro" id="IPR011611">
    <property type="entry name" value="PfkB_dom"/>
</dbReference>
<dbReference type="FunFam" id="3.40.1190.20:FF:000001">
    <property type="entry name" value="Phosphofructokinase"/>
    <property type="match status" value="1"/>
</dbReference>
<evidence type="ECO:0000313" key="7">
    <source>
        <dbReference type="Proteomes" id="UP000218263"/>
    </source>
</evidence>
<dbReference type="PIRSF" id="PIRSF000535">
    <property type="entry name" value="1PFK/6PFK/LacC"/>
    <property type="match status" value="1"/>
</dbReference>
<keyword evidence="7" id="KW-1185">Reference proteome</keyword>
<proteinExistence type="inferred from homology"/>
<keyword evidence="4 6" id="KW-0418">Kinase</keyword>
<dbReference type="GO" id="GO:0005829">
    <property type="term" value="C:cytosol"/>
    <property type="evidence" value="ECO:0007669"/>
    <property type="project" value="TreeGrafter"/>
</dbReference>
<accession>A0A0X8X4N5</accession>
<keyword evidence="5" id="KW-0067">ATP-binding</keyword>
<comment type="similarity">
    <text evidence="1">Belongs to the carbohydrate kinase PfkB family.</text>
</comment>
<evidence type="ECO:0000256" key="3">
    <source>
        <dbReference type="ARBA" id="ARBA00022741"/>
    </source>
</evidence>
<dbReference type="Gene3D" id="3.40.1190.20">
    <property type="match status" value="1"/>
</dbReference>
<dbReference type="EMBL" id="AP017313">
    <property type="protein sequence ID" value="BAU55052.1"/>
    <property type="molecule type" value="Genomic_DNA"/>
</dbReference>
<dbReference type="InterPro" id="IPR029056">
    <property type="entry name" value="Ribokinase-like"/>
</dbReference>
<evidence type="ECO:0000313" key="6">
    <source>
        <dbReference type="EMBL" id="BAU55052.1"/>
    </source>
</evidence>
<evidence type="ECO:0000256" key="4">
    <source>
        <dbReference type="ARBA" id="ARBA00022777"/>
    </source>
</evidence>
<name>A0A0X8X4N5_9SPHI</name>
<evidence type="ECO:0000256" key="2">
    <source>
        <dbReference type="ARBA" id="ARBA00022679"/>
    </source>
</evidence>
<dbReference type="PANTHER" id="PTHR46566">
    <property type="entry name" value="1-PHOSPHOFRUCTOKINASE-RELATED"/>
    <property type="match status" value="1"/>
</dbReference>
<dbReference type="SUPFAM" id="SSF53613">
    <property type="entry name" value="Ribokinase-like"/>
    <property type="match status" value="1"/>
</dbReference>
<keyword evidence="2 6" id="KW-0808">Transferase</keyword>
<evidence type="ECO:0000256" key="1">
    <source>
        <dbReference type="ARBA" id="ARBA00010688"/>
    </source>
</evidence>
<dbReference type="AlphaFoldDB" id="A0A0X8X4N5"/>
<dbReference type="RefSeq" id="WP_232010658.1">
    <property type="nucleotide sequence ID" value="NZ_AP017313.1"/>
</dbReference>
<dbReference type="PROSITE" id="PS00584">
    <property type="entry name" value="PFKB_KINASES_2"/>
    <property type="match status" value="1"/>
</dbReference>
<dbReference type="InterPro" id="IPR017583">
    <property type="entry name" value="Tagatose/fructose_Pkinase"/>
</dbReference>
<sequence>MMPSIITITFNPALDKSVTVEALIPEKKLKCTSPIYEPGGGGINVARAIRKLGGSAVACFLAGGDAGREIGRLLADEQVGTMVTEIGGRTRENLVVFESSVQVQYLFDMPGPRITDEEISAFLQRIELEQGVKFIVASGSLPDCVPADVFARIARIAKRTGAKLILDTSGDALKLALEEGVYLIKPNLRELALLVGEETIEPEHAIDFARELIDSGGSEVIVVSMGALGALMVTKTDVLRITPPELNIKSTVGAGDSLVAGIVLSLENGKSIEEAVQYGVACGSAATLNAGTQLCSKADADAIFEMIQKKAEVKPEIV</sequence>
<keyword evidence="3" id="KW-0547">Nucleotide-binding</keyword>
<dbReference type="Pfam" id="PF00294">
    <property type="entry name" value="PfkB"/>
    <property type="match status" value="1"/>
</dbReference>
<dbReference type="PROSITE" id="PS00583">
    <property type="entry name" value="PFKB_KINASES_1"/>
    <property type="match status" value="1"/>
</dbReference>
<protein>
    <submittedName>
        <fullName evidence="6">6-phosphofructokinase isozyme 2</fullName>
        <ecNumber evidence="6">2.7.1.11</ecNumber>
    </submittedName>
</protein>
<dbReference type="GO" id="GO:0003872">
    <property type="term" value="F:6-phosphofructokinase activity"/>
    <property type="evidence" value="ECO:0007669"/>
    <property type="project" value="UniProtKB-EC"/>
</dbReference>
<dbReference type="PANTHER" id="PTHR46566:SF2">
    <property type="entry name" value="ATP-DEPENDENT 6-PHOSPHOFRUCTOKINASE ISOZYME 2"/>
    <property type="match status" value="1"/>
</dbReference>
<evidence type="ECO:0000256" key="5">
    <source>
        <dbReference type="ARBA" id="ARBA00022840"/>
    </source>
</evidence>
<organism evidence="6 7">
    <name type="scientific">Mucilaginibacter gotjawali</name>
    <dbReference type="NCBI Taxonomy" id="1550579"/>
    <lineage>
        <taxon>Bacteria</taxon>
        <taxon>Pseudomonadati</taxon>
        <taxon>Bacteroidota</taxon>
        <taxon>Sphingobacteriia</taxon>
        <taxon>Sphingobacteriales</taxon>
        <taxon>Sphingobacteriaceae</taxon>
        <taxon>Mucilaginibacter</taxon>
    </lineage>
</organism>
<dbReference type="CDD" id="cd01164">
    <property type="entry name" value="FruK_PfkB_like"/>
    <property type="match status" value="1"/>
</dbReference>
<dbReference type="EC" id="2.7.1.11" evidence="6"/>
<reference evidence="6 7" key="1">
    <citation type="submission" date="2015-12" db="EMBL/GenBank/DDBJ databases">
        <title>Genome sequence of Mucilaginibacter gotjawali.</title>
        <authorList>
            <person name="Lee J.S."/>
            <person name="Lee K.C."/>
            <person name="Kim K.K."/>
            <person name="Lee B.W."/>
        </authorList>
    </citation>
    <scope>NUCLEOTIDE SEQUENCE [LARGE SCALE GENOMIC DNA]</scope>
    <source>
        <strain evidence="6 7">SA3-7</strain>
    </source>
</reference>
<dbReference type="NCBIfam" id="TIGR03168">
    <property type="entry name" value="1-PFK"/>
    <property type="match status" value="1"/>
</dbReference>
<dbReference type="KEGG" id="mgot:MgSA37_03233"/>
<dbReference type="GO" id="GO:0005524">
    <property type="term" value="F:ATP binding"/>
    <property type="evidence" value="ECO:0007669"/>
    <property type="project" value="UniProtKB-KW"/>
</dbReference>